<dbReference type="InterPro" id="IPR001750">
    <property type="entry name" value="ND/Mrp_TM"/>
</dbReference>
<feature type="transmembrane region" description="Helical" evidence="14">
    <location>
        <begin position="201"/>
        <end position="219"/>
    </location>
</feature>
<feature type="transmembrane region" description="Helical" evidence="14">
    <location>
        <begin position="225"/>
        <end position="243"/>
    </location>
</feature>
<evidence type="ECO:0000313" key="17">
    <source>
        <dbReference type="EMBL" id="QXI89117.1"/>
    </source>
</evidence>
<organism evidence="17">
    <name type="scientific">Sinogentiana souliei</name>
    <dbReference type="NCBI Taxonomy" id="267666"/>
    <lineage>
        <taxon>Eukaryota</taxon>
        <taxon>Viridiplantae</taxon>
        <taxon>Streptophyta</taxon>
        <taxon>Embryophyta</taxon>
        <taxon>Tracheophyta</taxon>
        <taxon>Spermatophyta</taxon>
        <taxon>Magnoliopsida</taxon>
        <taxon>eudicotyledons</taxon>
        <taxon>Gunneridae</taxon>
        <taxon>Pentapetalae</taxon>
        <taxon>asterids</taxon>
        <taxon>lamiids</taxon>
        <taxon>Gentianales</taxon>
        <taxon>Gentianaceae</taxon>
        <taxon>Gentianeae</taxon>
        <taxon>Gentianinae</taxon>
        <taxon>Sinogentiana</taxon>
    </lineage>
</organism>
<proteinExistence type="predicted"/>
<evidence type="ECO:0000256" key="12">
    <source>
        <dbReference type="ARBA" id="ARBA00047726"/>
    </source>
</evidence>
<keyword evidence="3" id="KW-0813">Transport</keyword>
<evidence type="ECO:0000256" key="13">
    <source>
        <dbReference type="ARBA" id="ARBA00048026"/>
    </source>
</evidence>
<dbReference type="InterPro" id="IPR003917">
    <property type="entry name" value="NADH_UbQ_OxRdtase_chain2"/>
</dbReference>
<feature type="transmembrane region" description="Helical" evidence="14">
    <location>
        <begin position="38"/>
        <end position="58"/>
    </location>
</feature>
<feature type="domain" description="NADH:quinone oxidoreductase/Mrp antiporter transmembrane" evidence="15">
    <location>
        <begin position="134"/>
        <end position="311"/>
    </location>
</feature>
<evidence type="ECO:0000256" key="6">
    <source>
        <dbReference type="ARBA" id="ARBA00022692"/>
    </source>
</evidence>
<geneLocation type="chloroplast" evidence="17"/>
<accession>A0A8F4XMX6</accession>
<evidence type="ECO:0000259" key="16">
    <source>
        <dbReference type="Pfam" id="PF19530"/>
    </source>
</evidence>
<dbReference type="GO" id="GO:0005739">
    <property type="term" value="C:mitochondrion"/>
    <property type="evidence" value="ECO:0007669"/>
    <property type="project" value="GOC"/>
</dbReference>
<evidence type="ECO:0000256" key="9">
    <source>
        <dbReference type="ARBA" id="ARBA00023027"/>
    </source>
</evidence>
<keyword evidence="9" id="KW-0520">NAD</keyword>
<dbReference type="GO" id="GO:0008137">
    <property type="term" value="F:NADH dehydrogenase (ubiquinone) activity"/>
    <property type="evidence" value="ECO:0007669"/>
    <property type="project" value="InterPro"/>
</dbReference>
<keyword evidence="5 17" id="KW-0934">Plastid</keyword>
<evidence type="ECO:0000256" key="1">
    <source>
        <dbReference type="ARBA" id="ARBA00004141"/>
    </source>
</evidence>
<dbReference type="GO" id="GO:0009535">
    <property type="term" value="C:chloroplast thylakoid membrane"/>
    <property type="evidence" value="ECO:0007669"/>
    <property type="project" value="UniProtKB-SubCell"/>
</dbReference>
<keyword evidence="11 14" id="KW-0472">Membrane</keyword>
<dbReference type="PRINTS" id="PR01436">
    <property type="entry name" value="NADHDHGNASE2"/>
</dbReference>
<feature type="transmembrane region" description="Helical" evidence="14">
    <location>
        <begin position="296"/>
        <end position="317"/>
    </location>
</feature>
<evidence type="ECO:0000256" key="2">
    <source>
        <dbReference type="ARBA" id="ARBA00004334"/>
    </source>
</evidence>
<protein>
    <submittedName>
        <fullName evidence="17">NADH-plastoquinone oxidoreductase subunit 2</fullName>
    </submittedName>
</protein>
<reference evidence="17" key="1">
    <citation type="journal article" date="2021" name="Ecol. Evol.">
        <title>Lineage-specific plastid degradation in subtribe Gentianinae (Gentianaceae).</title>
        <authorList>
            <person name="Fu P.C."/>
            <person name="Sun S.S."/>
            <person name="Twyford A.D."/>
            <person name="Li B.B."/>
            <person name="Zhou R.Q."/>
            <person name="Chen S.L."/>
            <person name="Gao Q.B."/>
            <person name="Favre A."/>
        </authorList>
    </citation>
    <scope>NUCLEOTIDE SEQUENCE</scope>
</reference>
<comment type="catalytic activity">
    <reaction evidence="12">
        <text>a plastoquinone + NADPH + (n+1) H(+)(in) = a plastoquinol + NADP(+) + n H(+)(out)</text>
        <dbReference type="Rhea" id="RHEA:42612"/>
        <dbReference type="Rhea" id="RHEA-COMP:9561"/>
        <dbReference type="Rhea" id="RHEA-COMP:9562"/>
        <dbReference type="ChEBI" id="CHEBI:15378"/>
        <dbReference type="ChEBI" id="CHEBI:17757"/>
        <dbReference type="ChEBI" id="CHEBI:57783"/>
        <dbReference type="ChEBI" id="CHEBI:58349"/>
        <dbReference type="ChEBI" id="CHEBI:62192"/>
    </reaction>
</comment>
<keyword evidence="8 14" id="KW-1133">Transmembrane helix</keyword>
<dbReference type="Pfam" id="PF00361">
    <property type="entry name" value="Proton_antipo_M"/>
    <property type="match status" value="1"/>
</dbReference>
<evidence type="ECO:0000256" key="8">
    <source>
        <dbReference type="ARBA" id="ARBA00022989"/>
    </source>
</evidence>
<dbReference type="AlphaFoldDB" id="A0A8F4XMX6"/>
<dbReference type="EMBL" id="MN234138">
    <property type="protein sequence ID" value="QXI89107.1"/>
    <property type="molecule type" value="Genomic_DNA"/>
</dbReference>
<feature type="domain" description="NAD(P)H-quinone oxidoreductase subunit 2 N-terminal" evidence="16">
    <location>
        <begin position="18"/>
        <end position="56"/>
    </location>
</feature>
<feature type="transmembrane region" description="Helical" evidence="14">
    <location>
        <begin position="263"/>
        <end position="284"/>
    </location>
</feature>
<name>A0A8F4XMX6_9GENT</name>
<evidence type="ECO:0000256" key="7">
    <source>
        <dbReference type="ARBA" id="ARBA00022967"/>
    </source>
</evidence>
<evidence type="ECO:0000256" key="4">
    <source>
        <dbReference type="ARBA" id="ARBA00022528"/>
    </source>
</evidence>
<dbReference type="PANTHER" id="PTHR22773">
    <property type="entry name" value="NADH DEHYDROGENASE"/>
    <property type="match status" value="1"/>
</dbReference>
<dbReference type="EMBL" id="MN234138">
    <property type="protein sequence ID" value="QXI89117.1"/>
    <property type="molecule type" value="Genomic_DNA"/>
</dbReference>
<keyword evidence="10" id="KW-0793">Thylakoid</keyword>
<comment type="subcellular location">
    <subcellularLocation>
        <location evidence="1">Membrane</location>
        <topology evidence="1">Multi-pass membrane protein</topology>
    </subcellularLocation>
    <subcellularLocation>
        <location evidence="2">Plastid</location>
        <location evidence="2">Chloroplast thylakoid membrane</location>
    </subcellularLocation>
</comment>
<evidence type="ECO:0000256" key="14">
    <source>
        <dbReference type="SAM" id="Phobius"/>
    </source>
</evidence>
<dbReference type="InterPro" id="IPR045693">
    <property type="entry name" value="Ndh2_N"/>
</dbReference>
<evidence type="ECO:0000259" key="15">
    <source>
        <dbReference type="Pfam" id="PF00361"/>
    </source>
</evidence>
<keyword evidence="4 17" id="KW-0150">Chloroplast</keyword>
<feature type="transmembrane region" description="Helical" evidence="14">
    <location>
        <begin position="65"/>
        <end position="82"/>
    </location>
</feature>
<evidence type="ECO:0000256" key="3">
    <source>
        <dbReference type="ARBA" id="ARBA00022448"/>
    </source>
</evidence>
<dbReference type="GO" id="GO:0006120">
    <property type="term" value="P:mitochondrial electron transport, NADH to ubiquinone"/>
    <property type="evidence" value="ECO:0007669"/>
    <property type="project" value="InterPro"/>
</dbReference>
<evidence type="ECO:0000256" key="11">
    <source>
        <dbReference type="ARBA" id="ARBA00023136"/>
    </source>
</evidence>
<keyword evidence="6 14" id="KW-0812">Transmembrane</keyword>
<dbReference type="Pfam" id="PF19530">
    <property type="entry name" value="Ndh2_N"/>
    <property type="match status" value="1"/>
</dbReference>
<sequence length="323" mass="35749">MYPNFWPNSSSDDRFNLWREEPMISFSGNFQTNNFNEIFQFLILLCSTLCIPLSVEYIECTEMSITEFLLFILTATLGGMFLCGANDFITIFVAPECFSLCSYLLSGYTKKDVRSNEATMKYLLMGGASSSILVHAFSPTPVVAFLSVTSKVAASASATRILDIPFYFSSNEWHLLLEILAILSMILGNLIAITQTSMKRMLAYSSIGQIGYVIIGIIVGDSNGGYASMMNLGTFACIVLFGLRTGTDNIRDYAGLYTKDPFLALSLALCLLSLGGLPPLAGFFGKLYLFWCGWRAGLYFLVLIGLLTSVVSIYYYLKVIKLF</sequence>
<feature type="transmembrane region" description="Helical" evidence="14">
    <location>
        <begin position="173"/>
        <end position="194"/>
    </location>
</feature>
<gene>
    <name evidence="17" type="primary">ndhB</name>
</gene>
<keyword evidence="7" id="KW-1278">Translocase</keyword>
<comment type="catalytic activity">
    <reaction evidence="13">
        <text>a plastoquinone + NADH + (n+1) H(+)(in) = a plastoquinol + NAD(+) + n H(+)(out)</text>
        <dbReference type="Rhea" id="RHEA:42608"/>
        <dbReference type="Rhea" id="RHEA-COMP:9561"/>
        <dbReference type="Rhea" id="RHEA-COMP:9562"/>
        <dbReference type="ChEBI" id="CHEBI:15378"/>
        <dbReference type="ChEBI" id="CHEBI:17757"/>
        <dbReference type="ChEBI" id="CHEBI:57540"/>
        <dbReference type="ChEBI" id="CHEBI:57945"/>
        <dbReference type="ChEBI" id="CHEBI:62192"/>
    </reaction>
</comment>
<evidence type="ECO:0000256" key="5">
    <source>
        <dbReference type="ARBA" id="ARBA00022640"/>
    </source>
</evidence>
<evidence type="ECO:0000256" key="10">
    <source>
        <dbReference type="ARBA" id="ARBA00023078"/>
    </source>
</evidence>